<comment type="caution">
    <text evidence="2">The sequence shown here is derived from an EMBL/GenBank/DDBJ whole genome shotgun (WGS) entry which is preliminary data.</text>
</comment>
<organism evidence="2 3">
    <name type="scientific">Polarella glacialis</name>
    <name type="common">Dinoflagellate</name>
    <dbReference type="NCBI Taxonomy" id="89957"/>
    <lineage>
        <taxon>Eukaryota</taxon>
        <taxon>Sar</taxon>
        <taxon>Alveolata</taxon>
        <taxon>Dinophyceae</taxon>
        <taxon>Suessiales</taxon>
        <taxon>Suessiaceae</taxon>
        <taxon>Polarella</taxon>
    </lineage>
</organism>
<dbReference type="OrthoDB" id="448517at2759"/>
<evidence type="ECO:0000313" key="2">
    <source>
        <dbReference type="EMBL" id="CAE8625564.1"/>
    </source>
</evidence>
<feature type="compositionally biased region" description="Basic residues" evidence="1">
    <location>
        <begin position="1"/>
        <end position="14"/>
    </location>
</feature>
<feature type="non-terminal residue" evidence="2">
    <location>
        <position position="127"/>
    </location>
</feature>
<protein>
    <recommendedName>
        <fullName evidence="4">J domain-containing protein</fullName>
    </recommendedName>
</protein>
<keyword evidence="3" id="KW-1185">Reference proteome</keyword>
<dbReference type="InterPro" id="IPR036869">
    <property type="entry name" value="J_dom_sf"/>
</dbReference>
<feature type="region of interest" description="Disordered" evidence="1">
    <location>
        <begin position="1"/>
        <end position="61"/>
    </location>
</feature>
<dbReference type="EMBL" id="CAJNNV010028724">
    <property type="protein sequence ID" value="CAE8625564.1"/>
    <property type="molecule type" value="Genomic_DNA"/>
</dbReference>
<name>A0A813GSC5_POLGL</name>
<feature type="compositionally biased region" description="Low complexity" evidence="1">
    <location>
        <begin position="18"/>
        <end position="31"/>
    </location>
</feature>
<reference evidence="2" key="1">
    <citation type="submission" date="2021-02" db="EMBL/GenBank/DDBJ databases">
        <authorList>
            <person name="Dougan E. K."/>
            <person name="Rhodes N."/>
            <person name="Thang M."/>
            <person name="Chan C."/>
        </authorList>
    </citation>
    <scope>NUCLEOTIDE SEQUENCE</scope>
</reference>
<accession>A0A813GSC5</accession>
<dbReference type="SUPFAM" id="SSF46565">
    <property type="entry name" value="Chaperone J-domain"/>
    <property type="match status" value="1"/>
</dbReference>
<proteinExistence type="predicted"/>
<evidence type="ECO:0008006" key="4">
    <source>
        <dbReference type="Google" id="ProtNLM"/>
    </source>
</evidence>
<dbReference type="Gene3D" id="1.10.287.110">
    <property type="entry name" value="DnaJ domain"/>
    <property type="match status" value="1"/>
</dbReference>
<dbReference type="AlphaFoldDB" id="A0A813GSC5"/>
<sequence length="127" mass="14053">EKKKKKHKKKKSKKDTKSSSSVSSIISSSSRSRSRSREKGGASAGAAAGSTQGKKKQEVKVSPEIEQAKLEALVKLKKLAGIEPKEARAKEWRSLLRDWHPDKNPDKKEVATAVFQFLQKGKTIINL</sequence>
<gene>
    <name evidence="2" type="ORF">PGLA1383_LOCUS42554</name>
</gene>
<dbReference type="Proteomes" id="UP000654075">
    <property type="component" value="Unassembled WGS sequence"/>
</dbReference>
<evidence type="ECO:0000256" key="1">
    <source>
        <dbReference type="SAM" id="MobiDB-lite"/>
    </source>
</evidence>
<evidence type="ECO:0000313" key="3">
    <source>
        <dbReference type="Proteomes" id="UP000654075"/>
    </source>
</evidence>